<feature type="region of interest" description="Disordered" evidence="1">
    <location>
        <begin position="1"/>
        <end position="20"/>
    </location>
</feature>
<dbReference type="Proteomes" id="UP000886861">
    <property type="component" value="Unassembled WGS sequence"/>
</dbReference>
<feature type="compositionally biased region" description="Acidic residues" evidence="1">
    <location>
        <begin position="7"/>
        <end position="16"/>
    </location>
</feature>
<evidence type="ECO:0000313" key="3">
    <source>
        <dbReference type="Proteomes" id="UP000886861"/>
    </source>
</evidence>
<name>A0A9D1NFQ9_9FIRM</name>
<sequence>MKSLSDFSEEELESDKEEITEKDLKKAYDKYKDLPEDELLKELYKEIDRQKKNGTFDIENLKFLVNSMAPMLTPEQLNNINALLERIK</sequence>
<evidence type="ECO:0000256" key="1">
    <source>
        <dbReference type="SAM" id="MobiDB-lite"/>
    </source>
</evidence>
<comment type="caution">
    <text evidence="2">The sequence shown here is derived from an EMBL/GenBank/DDBJ whole genome shotgun (WGS) entry which is preliminary data.</text>
</comment>
<gene>
    <name evidence="2" type="ORF">IAA62_04080</name>
</gene>
<dbReference type="AlphaFoldDB" id="A0A9D1NFQ9"/>
<reference evidence="2" key="2">
    <citation type="journal article" date="2021" name="PeerJ">
        <title>Extensive microbial diversity within the chicken gut microbiome revealed by metagenomics and culture.</title>
        <authorList>
            <person name="Gilroy R."/>
            <person name="Ravi A."/>
            <person name="Getino M."/>
            <person name="Pursley I."/>
            <person name="Horton D.L."/>
            <person name="Alikhan N.F."/>
            <person name="Baker D."/>
            <person name="Gharbi K."/>
            <person name="Hall N."/>
            <person name="Watson M."/>
            <person name="Adriaenssens E.M."/>
            <person name="Foster-Nyarko E."/>
            <person name="Jarju S."/>
            <person name="Secka A."/>
            <person name="Antonio M."/>
            <person name="Oren A."/>
            <person name="Chaudhuri R.R."/>
            <person name="La Ragione R."/>
            <person name="Hildebrand F."/>
            <person name="Pallen M.J."/>
        </authorList>
    </citation>
    <scope>NUCLEOTIDE SEQUENCE</scope>
    <source>
        <strain evidence="2">CHK186-9395</strain>
    </source>
</reference>
<evidence type="ECO:0000313" key="2">
    <source>
        <dbReference type="EMBL" id="HIV01711.1"/>
    </source>
</evidence>
<dbReference type="EMBL" id="DVOJ01000014">
    <property type="protein sequence ID" value="HIV01711.1"/>
    <property type="molecule type" value="Genomic_DNA"/>
</dbReference>
<proteinExistence type="predicted"/>
<reference evidence="2" key="1">
    <citation type="submission" date="2020-10" db="EMBL/GenBank/DDBJ databases">
        <authorList>
            <person name="Gilroy R."/>
        </authorList>
    </citation>
    <scope>NUCLEOTIDE SEQUENCE</scope>
    <source>
        <strain evidence="2">CHK186-9395</strain>
    </source>
</reference>
<organism evidence="2 3">
    <name type="scientific">Candidatus Caccopulliclostridium gallistercoris</name>
    <dbReference type="NCBI Taxonomy" id="2840719"/>
    <lineage>
        <taxon>Bacteria</taxon>
        <taxon>Bacillati</taxon>
        <taxon>Bacillota</taxon>
        <taxon>Clostridia</taxon>
        <taxon>Candidatus Caccopulliclostridium</taxon>
    </lineage>
</organism>
<protein>
    <submittedName>
        <fullName evidence="2">Uncharacterized protein</fullName>
    </submittedName>
</protein>
<accession>A0A9D1NFQ9</accession>